<feature type="chain" id="PRO_5043370810" evidence="5">
    <location>
        <begin position="22"/>
        <end position="331"/>
    </location>
</feature>
<name>A0AAV1NMK0_SCOSC</name>
<evidence type="ECO:0000313" key="8">
    <source>
        <dbReference type="Proteomes" id="UP001314229"/>
    </source>
</evidence>
<feature type="domain" description="C1q" evidence="6">
    <location>
        <begin position="194"/>
        <end position="331"/>
    </location>
</feature>
<dbReference type="GO" id="GO:0005576">
    <property type="term" value="C:extracellular region"/>
    <property type="evidence" value="ECO:0007669"/>
    <property type="project" value="UniProtKB-SubCell"/>
</dbReference>
<dbReference type="PRINTS" id="PR00007">
    <property type="entry name" value="COMPLEMNTC1Q"/>
</dbReference>
<evidence type="ECO:0000256" key="2">
    <source>
        <dbReference type="ARBA" id="ARBA00022525"/>
    </source>
</evidence>
<dbReference type="InterPro" id="IPR008983">
    <property type="entry name" value="Tumour_necrosis_fac-like_dom"/>
</dbReference>
<evidence type="ECO:0000313" key="7">
    <source>
        <dbReference type="EMBL" id="CAK6959702.1"/>
    </source>
</evidence>
<protein>
    <submittedName>
        <fullName evidence="7">Complement C1q-like protein 2 isoform X6</fullName>
    </submittedName>
</protein>
<feature type="coiled-coil region" evidence="4">
    <location>
        <begin position="60"/>
        <end position="192"/>
    </location>
</feature>
<dbReference type="Gene3D" id="1.10.287.1490">
    <property type="match status" value="1"/>
</dbReference>
<keyword evidence="3 5" id="KW-0732">Signal</keyword>
<evidence type="ECO:0000256" key="3">
    <source>
        <dbReference type="ARBA" id="ARBA00022729"/>
    </source>
</evidence>
<dbReference type="Gene3D" id="2.60.120.40">
    <property type="match status" value="1"/>
</dbReference>
<dbReference type="Pfam" id="PF00386">
    <property type="entry name" value="C1q"/>
    <property type="match status" value="1"/>
</dbReference>
<comment type="subcellular location">
    <subcellularLocation>
        <location evidence="1">Secreted</location>
    </subcellularLocation>
</comment>
<evidence type="ECO:0000256" key="4">
    <source>
        <dbReference type="SAM" id="Coils"/>
    </source>
</evidence>
<evidence type="ECO:0000256" key="1">
    <source>
        <dbReference type="ARBA" id="ARBA00004613"/>
    </source>
</evidence>
<dbReference type="PANTHER" id="PTHR22923:SF102">
    <property type="entry name" value="CEREBELLIN 13-RELATED"/>
    <property type="match status" value="1"/>
</dbReference>
<dbReference type="SMART" id="SM00110">
    <property type="entry name" value="C1Q"/>
    <property type="match status" value="1"/>
</dbReference>
<dbReference type="PANTHER" id="PTHR22923">
    <property type="entry name" value="CEREBELLIN-RELATED"/>
    <property type="match status" value="1"/>
</dbReference>
<dbReference type="SUPFAM" id="SSF49842">
    <property type="entry name" value="TNF-like"/>
    <property type="match status" value="1"/>
</dbReference>
<comment type="caution">
    <text evidence="7">The sequence shown here is derived from an EMBL/GenBank/DDBJ whole genome shotgun (WGS) entry which is preliminary data.</text>
</comment>
<dbReference type="Proteomes" id="UP001314229">
    <property type="component" value="Unassembled WGS sequence"/>
</dbReference>
<reference evidence="7 8" key="1">
    <citation type="submission" date="2024-01" db="EMBL/GenBank/DDBJ databases">
        <authorList>
            <person name="Alioto T."/>
            <person name="Alioto T."/>
            <person name="Gomez Garrido J."/>
        </authorList>
    </citation>
    <scope>NUCLEOTIDE SEQUENCE [LARGE SCALE GENOMIC DNA]</scope>
</reference>
<gene>
    <name evidence="7" type="ORF">FSCOSCO3_A030315</name>
</gene>
<organism evidence="7 8">
    <name type="scientific">Scomber scombrus</name>
    <name type="common">Atlantic mackerel</name>
    <name type="synonym">Scomber vernalis</name>
    <dbReference type="NCBI Taxonomy" id="13677"/>
    <lineage>
        <taxon>Eukaryota</taxon>
        <taxon>Metazoa</taxon>
        <taxon>Chordata</taxon>
        <taxon>Craniata</taxon>
        <taxon>Vertebrata</taxon>
        <taxon>Euteleostomi</taxon>
        <taxon>Actinopterygii</taxon>
        <taxon>Neopterygii</taxon>
        <taxon>Teleostei</taxon>
        <taxon>Neoteleostei</taxon>
        <taxon>Acanthomorphata</taxon>
        <taxon>Pelagiaria</taxon>
        <taxon>Scombriformes</taxon>
        <taxon>Scombridae</taxon>
        <taxon>Scomber</taxon>
    </lineage>
</organism>
<keyword evidence="8" id="KW-1185">Reference proteome</keyword>
<dbReference type="AlphaFoldDB" id="A0AAV1NMK0"/>
<keyword evidence="4" id="KW-0175">Coiled coil</keyword>
<feature type="signal peptide" evidence="5">
    <location>
        <begin position="1"/>
        <end position="21"/>
    </location>
</feature>
<proteinExistence type="predicted"/>
<evidence type="ECO:0000259" key="6">
    <source>
        <dbReference type="PROSITE" id="PS50871"/>
    </source>
</evidence>
<dbReference type="InterPro" id="IPR050822">
    <property type="entry name" value="Cerebellin_Synaptic_Org"/>
</dbReference>
<keyword evidence="2" id="KW-0964">Secreted</keyword>
<sequence>MRRAAAFLVLLLCLYWTRAQGESGGVTGNDITQTEVQSEILGVIATSDQTNITPDIWAELKELRDMAIKHSVELWKLEQENTAIQARLTASESNNAVLEWKMNASDKEVEELKRENTVLMARMKTSENVMEELKKENTDLQSRVTAFEDKSTVLEVRMNASETEVEELKRQNAVLETRMNTSENEVEELKRQNADRPKVAFSFGLTDDGQVGPFSTDITLKFSKVFTNFGQAYSPTTGHFTAPVRGVYYFSFTTVDNRKSVQSVVTLYHNDKRVLWNQNSNDEHGWNRVSNSLVLQLEKGDEVYMVLHGGYTVYDNSGNHSTFNGILLFPL</sequence>
<dbReference type="PROSITE" id="PS50871">
    <property type="entry name" value="C1Q"/>
    <property type="match status" value="1"/>
</dbReference>
<accession>A0AAV1NMK0</accession>
<dbReference type="InterPro" id="IPR001073">
    <property type="entry name" value="C1q_dom"/>
</dbReference>
<evidence type="ECO:0000256" key="5">
    <source>
        <dbReference type="SAM" id="SignalP"/>
    </source>
</evidence>
<dbReference type="SUPFAM" id="SSF57997">
    <property type="entry name" value="Tropomyosin"/>
    <property type="match status" value="1"/>
</dbReference>
<dbReference type="EMBL" id="CAWUFR010000041">
    <property type="protein sequence ID" value="CAK6959702.1"/>
    <property type="molecule type" value="Genomic_DNA"/>
</dbReference>